<dbReference type="GO" id="GO:0003824">
    <property type="term" value="F:catalytic activity"/>
    <property type="evidence" value="ECO:0007669"/>
    <property type="project" value="UniProtKB-ARBA"/>
</dbReference>
<dbReference type="AlphaFoldDB" id="A0A9X2L0T0"/>
<dbReference type="GO" id="GO:0046872">
    <property type="term" value="F:metal ion binding"/>
    <property type="evidence" value="ECO:0007669"/>
    <property type="project" value="UniProtKB-KW"/>
</dbReference>
<evidence type="ECO:0000256" key="1">
    <source>
        <dbReference type="ARBA" id="ARBA00022723"/>
    </source>
</evidence>
<evidence type="ECO:0000313" key="4">
    <source>
        <dbReference type="Proteomes" id="UP001139125"/>
    </source>
</evidence>
<dbReference type="Pfam" id="PF13378">
    <property type="entry name" value="MR_MLE_C"/>
    <property type="match status" value="1"/>
</dbReference>
<dbReference type="Gene3D" id="3.20.20.120">
    <property type="entry name" value="Enolase-like C-terminal domain"/>
    <property type="match status" value="1"/>
</dbReference>
<dbReference type="EMBL" id="JANDBC010000001">
    <property type="protein sequence ID" value="MCP9290243.1"/>
    <property type="molecule type" value="Genomic_DNA"/>
</dbReference>
<comment type="caution">
    <text evidence="3">The sequence shown here is derived from an EMBL/GenBank/DDBJ whole genome shotgun (WGS) entry which is preliminary data.</text>
</comment>
<keyword evidence="1" id="KW-0479">Metal-binding</keyword>
<evidence type="ECO:0000259" key="2">
    <source>
        <dbReference type="SMART" id="SM00922"/>
    </source>
</evidence>
<organism evidence="3 4">
    <name type="scientific">Gracilimonas sediminicola</name>
    <dbReference type="NCBI Taxonomy" id="2952158"/>
    <lineage>
        <taxon>Bacteria</taxon>
        <taxon>Pseudomonadati</taxon>
        <taxon>Balneolota</taxon>
        <taxon>Balneolia</taxon>
        <taxon>Balneolales</taxon>
        <taxon>Balneolaceae</taxon>
        <taxon>Gracilimonas</taxon>
    </lineage>
</organism>
<dbReference type="InterPro" id="IPR036849">
    <property type="entry name" value="Enolase-like_C_sf"/>
</dbReference>
<dbReference type="InterPro" id="IPR013342">
    <property type="entry name" value="Mandelate_racemase_C"/>
</dbReference>
<protein>
    <recommendedName>
        <fullName evidence="2">Mandelate racemase/muconate lactonizing enzyme C-terminal domain-containing protein</fullName>
    </recommendedName>
</protein>
<name>A0A9X2L0T0_9BACT</name>
<dbReference type="SUPFAM" id="SSF54826">
    <property type="entry name" value="Enolase N-terminal domain-like"/>
    <property type="match status" value="1"/>
</dbReference>
<reference evidence="3" key="1">
    <citation type="submission" date="2022-06" db="EMBL/GenBank/DDBJ databases">
        <title>Gracilimonas sp. CAU 1638 isolated from sea sediment.</title>
        <authorList>
            <person name="Kim W."/>
        </authorList>
    </citation>
    <scope>NUCLEOTIDE SEQUENCE</scope>
    <source>
        <strain evidence="3">CAU 1638</strain>
    </source>
</reference>
<proteinExistence type="predicted"/>
<dbReference type="PANTHER" id="PTHR48073:SF2">
    <property type="entry name" value="O-SUCCINYLBENZOATE SYNTHASE"/>
    <property type="match status" value="1"/>
</dbReference>
<dbReference type="Proteomes" id="UP001139125">
    <property type="component" value="Unassembled WGS sequence"/>
</dbReference>
<dbReference type="Gene3D" id="3.30.390.10">
    <property type="entry name" value="Enolase-like, N-terminal domain"/>
    <property type="match status" value="1"/>
</dbReference>
<keyword evidence="4" id="KW-1185">Reference proteome</keyword>
<dbReference type="InterPro" id="IPR029065">
    <property type="entry name" value="Enolase_C-like"/>
</dbReference>
<dbReference type="PANTHER" id="PTHR48073">
    <property type="entry name" value="O-SUCCINYLBENZOATE SYNTHASE-RELATED"/>
    <property type="match status" value="1"/>
</dbReference>
<dbReference type="SUPFAM" id="SSF51604">
    <property type="entry name" value="Enolase C-terminal domain-like"/>
    <property type="match status" value="1"/>
</dbReference>
<feature type="domain" description="Mandelate racemase/muconate lactonizing enzyme C-terminal" evidence="2">
    <location>
        <begin position="144"/>
        <end position="239"/>
    </location>
</feature>
<dbReference type="RefSeq" id="WP_255132145.1">
    <property type="nucleotide sequence ID" value="NZ_JANDBC010000001.1"/>
</dbReference>
<dbReference type="InterPro" id="IPR029017">
    <property type="entry name" value="Enolase-like_N"/>
</dbReference>
<gene>
    <name evidence="3" type="ORF">NM125_01460</name>
</gene>
<sequence>MNIDKLIIKPLEIPFNSSFEHSSAKRKKTQAVLVAARTKKGNTGLGEGCPRVYVTGETVYTCIDFFNKHAPEIKRHIHSISDLKNWVSHNKTLIDKNPSAWCAIELSILDALSKDQKTSVEATVEVPELQPAFQYSAVIGMSNEAVARKRIKKFNALGFKDLKVKISGNLTKDNSILQTVKEIIPTATIRLDANNLWNVPEQAVKYLKGLSFTPSAIEEPLEAEDFEGHRKFIEQSGIPVILDESIYLEEHLESILSFSENFIINLRVSKMGGILRSLKMAEMAAGADIPLVIGSQVGETSILTRAALTISSTYSDRVRAMEGAYGTLLLDRDVTDKSLMFGKNGVINTLESLDYKKYGFGLAYKKEFTKI</sequence>
<evidence type="ECO:0000313" key="3">
    <source>
        <dbReference type="EMBL" id="MCP9290243.1"/>
    </source>
</evidence>
<accession>A0A9X2L0T0</accession>
<dbReference type="SMART" id="SM00922">
    <property type="entry name" value="MR_MLE"/>
    <property type="match status" value="1"/>
</dbReference>